<dbReference type="Proteomes" id="UP000789342">
    <property type="component" value="Unassembled WGS sequence"/>
</dbReference>
<proteinExistence type="predicted"/>
<keyword evidence="3" id="KW-1185">Reference proteome</keyword>
<reference evidence="2" key="1">
    <citation type="submission" date="2021-06" db="EMBL/GenBank/DDBJ databases">
        <authorList>
            <person name="Kallberg Y."/>
            <person name="Tangrot J."/>
            <person name="Rosling A."/>
        </authorList>
    </citation>
    <scope>NUCLEOTIDE SEQUENCE</scope>
    <source>
        <strain evidence="2">CL551</strain>
    </source>
</reference>
<gene>
    <name evidence="2" type="ORF">AMORRO_LOCUS1684</name>
</gene>
<feature type="domain" description="Endonuclease/exonuclease/phosphatase" evidence="1">
    <location>
        <begin position="10"/>
        <end position="292"/>
    </location>
</feature>
<name>A0A9N8VUP4_9GLOM</name>
<dbReference type="PANTHER" id="PTHR12121:SF36">
    <property type="entry name" value="ENDONUCLEASE_EXONUCLEASE_PHOSPHATASE DOMAIN-CONTAINING PROTEIN"/>
    <property type="match status" value="1"/>
</dbReference>
<evidence type="ECO:0000313" key="2">
    <source>
        <dbReference type="EMBL" id="CAG8467193.1"/>
    </source>
</evidence>
<evidence type="ECO:0000259" key="1">
    <source>
        <dbReference type="Pfam" id="PF03372"/>
    </source>
</evidence>
<dbReference type="OrthoDB" id="276515at2759"/>
<accession>A0A9N8VUP4</accession>
<dbReference type="InterPro" id="IPR005135">
    <property type="entry name" value="Endo/exonuclease/phosphatase"/>
</dbReference>
<comment type="caution">
    <text evidence="2">The sequence shown here is derived from an EMBL/GenBank/DDBJ whole genome shotgun (WGS) entry which is preliminary data.</text>
</comment>
<dbReference type="Pfam" id="PF03372">
    <property type="entry name" value="Exo_endo_phos"/>
    <property type="match status" value="1"/>
</dbReference>
<dbReference type="Gene3D" id="3.60.10.10">
    <property type="entry name" value="Endonuclease/exonuclease/phosphatase"/>
    <property type="match status" value="1"/>
</dbReference>
<evidence type="ECO:0000313" key="3">
    <source>
        <dbReference type="Proteomes" id="UP000789342"/>
    </source>
</evidence>
<dbReference type="InterPro" id="IPR050410">
    <property type="entry name" value="CCR4/nocturin_mRNA_transcr"/>
</dbReference>
<sequence>MSGQNILRVATFNIRYDGHKSPPVSENENIVIPSAFDGEQPWYVRRKKVAEAILFHRVDIIGLQEVLYNQVKDLEVLLGEDWQWTGVGRDDGKNKGEFAPIFYKKRFKLLESKNLWLSNTPDVPSKGWDASLPRIVTQASFRDTLTNTTFWFFNTHFDDRGHIARKESAKILIKEYHELSKVCSDAVILTGDFNCKEEDDPYQILTGKKYSKLTPEELELESAPFGDTRYEISRPKTSSFGNSDTFTGFSPDVEPIRIDFIFVSNKTLGSVEISNHGVMSNRYDDGMYISDHRPVIADLIFKTNVS</sequence>
<dbReference type="CDD" id="cd09083">
    <property type="entry name" value="EEP-1"/>
    <property type="match status" value="1"/>
</dbReference>
<dbReference type="GO" id="GO:0000175">
    <property type="term" value="F:3'-5'-RNA exonuclease activity"/>
    <property type="evidence" value="ECO:0007669"/>
    <property type="project" value="TreeGrafter"/>
</dbReference>
<dbReference type="InterPro" id="IPR036691">
    <property type="entry name" value="Endo/exonu/phosph_ase_sf"/>
</dbReference>
<dbReference type="AlphaFoldDB" id="A0A9N8VUP4"/>
<protein>
    <submittedName>
        <fullName evidence="2">6305_t:CDS:1</fullName>
    </submittedName>
</protein>
<organism evidence="2 3">
    <name type="scientific">Acaulospora morrowiae</name>
    <dbReference type="NCBI Taxonomy" id="94023"/>
    <lineage>
        <taxon>Eukaryota</taxon>
        <taxon>Fungi</taxon>
        <taxon>Fungi incertae sedis</taxon>
        <taxon>Mucoromycota</taxon>
        <taxon>Glomeromycotina</taxon>
        <taxon>Glomeromycetes</taxon>
        <taxon>Diversisporales</taxon>
        <taxon>Acaulosporaceae</taxon>
        <taxon>Acaulospora</taxon>
    </lineage>
</organism>
<dbReference type="EMBL" id="CAJVPV010000644">
    <property type="protein sequence ID" value="CAG8467193.1"/>
    <property type="molecule type" value="Genomic_DNA"/>
</dbReference>
<dbReference type="PANTHER" id="PTHR12121">
    <property type="entry name" value="CARBON CATABOLITE REPRESSOR PROTEIN 4"/>
    <property type="match status" value="1"/>
</dbReference>
<dbReference type="SUPFAM" id="SSF56219">
    <property type="entry name" value="DNase I-like"/>
    <property type="match status" value="1"/>
</dbReference>